<evidence type="ECO:0000313" key="3">
    <source>
        <dbReference type="Proteomes" id="UP000177777"/>
    </source>
</evidence>
<reference evidence="2 3" key="1">
    <citation type="journal article" date="2016" name="Nat. Commun.">
        <title>Thousands of microbial genomes shed light on interconnected biogeochemical processes in an aquifer system.</title>
        <authorList>
            <person name="Anantharaman K."/>
            <person name="Brown C.T."/>
            <person name="Hug L.A."/>
            <person name="Sharon I."/>
            <person name="Castelle C.J."/>
            <person name="Probst A.J."/>
            <person name="Thomas B.C."/>
            <person name="Singh A."/>
            <person name="Wilkins M.J."/>
            <person name="Karaoz U."/>
            <person name="Brodie E.L."/>
            <person name="Williams K.H."/>
            <person name="Hubbard S.S."/>
            <person name="Banfield J.F."/>
        </authorList>
    </citation>
    <scope>NUCLEOTIDE SEQUENCE [LARGE SCALE GENOMIC DNA]</scope>
</reference>
<organism evidence="2 3">
    <name type="scientific">Candidatus Nomurabacteria bacterium RIFCSPHIGHO2_02_FULL_41_18</name>
    <dbReference type="NCBI Taxonomy" id="1801754"/>
    <lineage>
        <taxon>Bacteria</taxon>
        <taxon>Candidatus Nomuraibacteriota</taxon>
    </lineage>
</organism>
<dbReference type="InterPro" id="IPR007221">
    <property type="entry name" value="MreC"/>
</dbReference>
<evidence type="ECO:0000313" key="2">
    <source>
        <dbReference type="EMBL" id="OGI77704.1"/>
    </source>
</evidence>
<dbReference type="Pfam" id="PF04085">
    <property type="entry name" value="MreC"/>
    <property type="match status" value="1"/>
</dbReference>
<protein>
    <recommendedName>
        <fullName evidence="1">Rod shape-determining protein MreC beta-barrel core domain-containing protein</fullName>
    </recommendedName>
</protein>
<dbReference type="PANTHER" id="PTHR34138:SF1">
    <property type="entry name" value="CELL SHAPE-DETERMINING PROTEIN MREC"/>
    <property type="match status" value="1"/>
</dbReference>
<dbReference type="STRING" id="1801754.A3D42_02740"/>
<dbReference type="Proteomes" id="UP000177777">
    <property type="component" value="Unassembled WGS sequence"/>
</dbReference>
<dbReference type="EMBL" id="MFUE01000011">
    <property type="protein sequence ID" value="OGI77704.1"/>
    <property type="molecule type" value="Genomic_DNA"/>
</dbReference>
<comment type="caution">
    <text evidence="2">The sequence shown here is derived from an EMBL/GenBank/DDBJ whole genome shotgun (WGS) entry which is preliminary data.</text>
</comment>
<name>A0A1F6W788_9BACT</name>
<evidence type="ECO:0000259" key="1">
    <source>
        <dbReference type="Pfam" id="PF04085"/>
    </source>
</evidence>
<dbReference type="Gene3D" id="2.40.10.340">
    <property type="entry name" value="Rod shape-determining protein MreC, domain 1"/>
    <property type="match status" value="1"/>
</dbReference>
<accession>A0A1F6W788</accession>
<dbReference type="GO" id="GO:0005886">
    <property type="term" value="C:plasma membrane"/>
    <property type="evidence" value="ECO:0007669"/>
    <property type="project" value="TreeGrafter"/>
</dbReference>
<dbReference type="InterPro" id="IPR042177">
    <property type="entry name" value="Cell/Rod_1"/>
</dbReference>
<dbReference type="InterPro" id="IPR055342">
    <property type="entry name" value="MreC_beta-barrel_core"/>
</dbReference>
<feature type="domain" description="Rod shape-determining protein MreC beta-barrel core" evidence="1">
    <location>
        <begin position="114"/>
        <end position="248"/>
    </location>
</feature>
<gene>
    <name evidence="2" type="ORF">A3D42_02740</name>
</gene>
<proteinExistence type="predicted"/>
<dbReference type="GO" id="GO:0008360">
    <property type="term" value="P:regulation of cell shape"/>
    <property type="evidence" value="ECO:0007669"/>
    <property type="project" value="InterPro"/>
</dbReference>
<dbReference type="PANTHER" id="PTHR34138">
    <property type="entry name" value="CELL SHAPE-DETERMINING PROTEIN MREC"/>
    <property type="match status" value="1"/>
</dbReference>
<dbReference type="AlphaFoldDB" id="A0A1F6W788"/>
<sequence>MKRKKILSIVALAFLVIIFFYFREPLSNFLSASVHSIFRPMLGLRRSIGSVFSSLDSAFMYKKNLAEENESLKLKLKEADVRLLGYNSLLEENSRFKEILGRKEEKENFLLSAVLSKPNQNPYDTLIVDVGETDGVETGNMVFALGNVPVGRVAAVYSKTSKVVLFSSSGEKMRVAVNGGGVVMEVAGRGGGNFEMILPRDFVLPEESVAILPGIFPYVVAIVKTIISDPRDSFQKALLVSPANMQEFGFVEIRITN</sequence>